<dbReference type="InterPro" id="IPR011050">
    <property type="entry name" value="Pectin_lyase_fold/virulence"/>
</dbReference>
<sequence>MNDLKLKGGGTLQFGPRVYRIASPIVVNGVTIRFQGQGFTEGPAPGQGTWLRITTTGFTPFTFTGVLARGSAVADIAVQQSHTASQVPGWAPTNYDYVFRVEDCFGGVDFDNVYLCAVNRGIYARNSGRVDIRRLRGQVFTVGVEIDECYDVPRLHNVHFWTFWTSNINVIRWQQANGDTMIFRRCDGVFIDQAFALGYRSMFRFASSAAGFTQKFYIGQAYTDFTLYGLLIEANGTDGQVANLTHHGDTLDNIGPIAGGIGVYINASNTRVQIANLRIDSVENSPIRVNGFNNRLDIFALRCVRFNVNNNASPALLLGNSGAQAPNAVYLGSPPLLEQSNNAPVVNAGGNAILALGAPAGVAARPGLSVGATNSGLFQPATGALAAAAGGAEVLRATSAGAVTLGAAPGSHALEVATPAAAANRLLVSGAGTGSAVTLQAQGLDTNIDLTVTGKGSGLLRTATPATADNSTAVATTAWVRLQGLGGGGGAVSSVAGRTGDVTLSTTDVGGFATAASAAAPVQSVAGRTGTVTLTTADVGGFATAAAAAAPVQSVAGRTGTVTLTTTDVGGFATAAAAAAPVQSVAGRTGTVTLAVADVAGAAPLASPAFTGTPTAPTVALADTSTAIATTAWVRGQGYGTGGAGTLPAPVVQSGKWLVPPVSAIATAAVAANTLYLSPLPVWEAMTLDRLGLRVSTGVAGNCKLGAYRWDATNQQFALVAGSETGVVLTNTAAVIVGTPGTSIVLTQPTLLWIASTFDATPTVTTWSAAAANGGGFQTFIAQDETAGAPNASVLTTNGGFARLARTAALTWSGGAVTLPATIAATDLTRAATSPGSPIGIARRA</sequence>
<keyword evidence="2" id="KW-1185">Reference proteome</keyword>
<name>A0ABS1CRH7_9PROT</name>
<proteinExistence type="predicted"/>
<organism evidence="1 2">
    <name type="scientific">Paracraurococcus ruber</name>
    <dbReference type="NCBI Taxonomy" id="77675"/>
    <lineage>
        <taxon>Bacteria</taxon>
        <taxon>Pseudomonadati</taxon>
        <taxon>Pseudomonadota</taxon>
        <taxon>Alphaproteobacteria</taxon>
        <taxon>Acetobacterales</taxon>
        <taxon>Roseomonadaceae</taxon>
        <taxon>Paracraurococcus</taxon>
    </lineage>
</organism>
<dbReference type="EMBL" id="NRSG01000006">
    <property type="protein sequence ID" value="MBK1656945.1"/>
    <property type="molecule type" value="Genomic_DNA"/>
</dbReference>
<dbReference type="SUPFAM" id="SSF51126">
    <property type="entry name" value="Pectin lyase-like"/>
    <property type="match status" value="1"/>
</dbReference>
<dbReference type="Proteomes" id="UP000697995">
    <property type="component" value="Unassembled WGS sequence"/>
</dbReference>
<accession>A0ABS1CRH7</accession>
<protein>
    <submittedName>
        <fullName evidence="1">Uncharacterized protein</fullName>
    </submittedName>
</protein>
<gene>
    <name evidence="1" type="ORF">CKO45_01725</name>
</gene>
<evidence type="ECO:0000313" key="1">
    <source>
        <dbReference type="EMBL" id="MBK1656945.1"/>
    </source>
</evidence>
<reference evidence="1 2" key="1">
    <citation type="journal article" date="2020" name="Microorganisms">
        <title>Osmotic Adaptation and Compatible Solute Biosynthesis of Phototrophic Bacteria as Revealed from Genome Analyses.</title>
        <authorList>
            <person name="Imhoff J.F."/>
            <person name="Rahn T."/>
            <person name="Kunzel S."/>
            <person name="Keller A."/>
            <person name="Neulinger S.C."/>
        </authorList>
    </citation>
    <scope>NUCLEOTIDE SEQUENCE [LARGE SCALE GENOMIC DNA]</scope>
    <source>
        <strain evidence="1 2">DSM 15382</strain>
    </source>
</reference>
<comment type="caution">
    <text evidence="1">The sequence shown here is derived from an EMBL/GenBank/DDBJ whole genome shotgun (WGS) entry which is preliminary data.</text>
</comment>
<evidence type="ECO:0000313" key="2">
    <source>
        <dbReference type="Proteomes" id="UP000697995"/>
    </source>
</evidence>
<dbReference type="RefSeq" id="WP_200305217.1">
    <property type="nucleotide sequence ID" value="NZ_NRSG01000006.1"/>
</dbReference>